<dbReference type="GO" id="GO:0005886">
    <property type="term" value="C:plasma membrane"/>
    <property type="evidence" value="ECO:0007669"/>
    <property type="project" value="UniProtKB-SubCell"/>
</dbReference>
<evidence type="ECO:0000256" key="7">
    <source>
        <dbReference type="ARBA" id="ARBA00023136"/>
    </source>
</evidence>
<dbReference type="GeneID" id="115456559"/>
<dbReference type="AlphaFoldDB" id="A0A6P7WMQ1"/>
<reference evidence="10 11" key="1">
    <citation type="submission" date="2025-04" db="UniProtKB">
        <authorList>
            <consortium name="RefSeq"/>
        </authorList>
    </citation>
    <scope>IDENTIFICATION</scope>
</reference>
<dbReference type="PANTHER" id="PTHR12002">
    <property type="entry name" value="CLAUDIN"/>
    <property type="match status" value="1"/>
</dbReference>
<dbReference type="RefSeq" id="XP_030041578.1">
    <property type="nucleotide sequence ID" value="XM_030185718.1"/>
</dbReference>
<comment type="subcellular location">
    <subcellularLocation>
        <location evidence="8">Cell junction</location>
        <location evidence="8">Tight junction</location>
    </subcellularLocation>
    <subcellularLocation>
        <location evidence="8">Cell membrane</location>
        <topology evidence="8">Multi-pass membrane protein</topology>
    </subcellularLocation>
</comment>
<dbReference type="RefSeq" id="XP_030041576.1">
    <property type="nucleotide sequence ID" value="XM_030185716.1"/>
</dbReference>
<dbReference type="GO" id="GO:0005198">
    <property type="term" value="F:structural molecule activity"/>
    <property type="evidence" value="ECO:0007669"/>
    <property type="project" value="InterPro"/>
</dbReference>
<comment type="similarity">
    <text evidence="1 8">Belongs to the claudin family.</text>
</comment>
<keyword evidence="2 8" id="KW-0796">Tight junction</keyword>
<evidence type="ECO:0000256" key="2">
    <source>
        <dbReference type="ARBA" id="ARBA00022427"/>
    </source>
</evidence>
<feature type="transmembrane region" description="Helical" evidence="8">
    <location>
        <begin position="180"/>
        <end position="201"/>
    </location>
</feature>
<evidence type="ECO:0000313" key="12">
    <source>
        <dbReference type="RefSeq" id="XP_030041578.1"/>
    </source>
</evidence>
<evidence type="ECO:0000313" key="13">
    <source>
        <dbReference type="RefSeq" id="XP_030041579.1"/>
    </source>
</evidence>
<keyword evidence="9" id="KW-1185">Reference proteome</keyword>
<dbReference type="RefSeq" id="XP_030041579.1">
    <property type="nucleotide sequence ID" value="XM_030185719.1"/>
</dbReference>
<evidence type="ECO:0000256" key="6">
    <source>
        <dbReference type="ARBA" id="ARBA00022989"/>
    </source>
</evidence>
<evidence type="ECO:0000256" key="5">
    <source>
        <dbReference type="ARBA" id="ARBA00022949"/>
    </source>
</evidence>
<feature type="transmembrane region" description="Helical" evidence="8">
    <location>
        <begin position="132"/>
        <end position="160"/>
    </location>
</feature>
<protein>
    <recommendedName>
        <fullName evidence="8">Claudin</fullName>
    </recommendedName>
</protein>
<dbReference type="Pfam" id="PF00822">
    <property type="entry name" value="PMP22_Claudin"/>
    <property type="match status" value="1"/>
</dbReference>
<keyword evidence="7 8" id="KW-0472">Membrane</keyword>
<evidence type="ECO:0000256" key="3">
    <source>
        <dbReference type="ARBA" id="ARBA00022475"/>
    </source>
</evidence>
<feature type="transmembrane region" description="Helical" evidence="8">
    <location>
        <begin position="22"/>
        <end position="42"/>
    </location>
</feature>
<evidence type="ECO:0000256" key="1">
    <source>
        <dbReference type="ARBA" id="ARBA00008295"/>
    </source>
</evidence>
<dbReference type="PROSITE" id="PS01346">
    <property type="entry name" value="CLAUDIN"/>
    <property type="match status" value="1"/>
</dbReference>
<keyword evidence="4 8" id="KW-0812">Transmembrane</keyword>
<dbReference type="OrthoDB" id="8498983at2759"/>
<keyword evidence="6 8" id="KW-1133">Transmembrane helix</keyword>
<name>A0A6P7WMQ1_9AMPH</name>
<dbReference type="GO" id="GO:0005923">
    <property type="term" value="C:bicellular tight junction"/>
    <property type="evidence" value="ECO:0007669"/>
    <property type="project" value="UniProtKB-SubCell"/>
</dbReference>
<proteinExistence type="inferred from homology"/>
<dbReference type="KEGG" id="muo:115456559"/>
<feature type="transmembrane region" description="Helical" evidence="8">
    <location>
        <begin position="93"/>
        <end position="120"/>
    </location>
</feature>
<comment type="function">
    <text evidence="8">Claudins function as major constituents of the tight junction complexes that regulate the permeability of epithelia.</text>
</comment>
<dbReference type="RefSeq" id="XP_030041577.1">
    <property type="nucleotide sequence ID" value="XM_030185717.1"/>
</dbReference>
<keyword evidence="3 8" id="KW-1003">Cell membrane</keyword>
<organism evidence="9 12">
    <name type="scientific">Microcaecilia unicolor</name>
    <dbReference type="NCBI Taxonomy" id="1415580"/>
    <lineage>
        <taxon>Eukaryota</taxon>
        <taxon>Metazoa</taxon>
        <taxon>Chordata</taxon>
        <taxon>Craniata</taxon>
        <taxon>Vertebrata</taxon>
        <taxon>Euteleostomi</taxon>
        <taxon>Amphibia</taxon>
        <taxon>Gymnophiona</taxon>
        <taxon>Siphonopidae</taxon>
        <taxon>Microcaecilia</taxon>
    </lineage>
</organism>
<gene>
    <name evidence="10 11 12 13" type="primary">LOC115456559</name>
</gene>
<accession>A0A6P7WMQ1</accession>
<dbReference type="Gene3D" id="1.20.140.150">
    <property type="match status" value="1"/>
</dbReference>
<evidence type="ECO:0000256" key="4">
    <source>
        <dbReference type="ARBA" id="ARBA00022692"/>
    </source>
</evidence>
<keyword evidence="5 8" id="KW-0965">Cell junction</keyword>
<sequence>MEFQKEGAPGSQNRICRMGSELNLFSILCGAFAMASTIASLWTDCWQINSKGSVVLSTRCRGLWRECVWDKFVKIWTCDVYSSYLNPHPVTIIVTRALIITSSIVGPVAFICLLLGFKYFICCQELFSKQQFLALSAGLYFLVGISSSAGIIRYCIYVYYVHQYEVSLKIPGFPSFEYGYSLWMAVGGSLGAITTAVLSCYQVLRKQKPRTDVIKELNASKYSGGLEAVKTYV</sequence>
<evidence type="ECO:0000256" key="8">
    <source>
        <dbReference type="RuleBase" id="RU060637"/>
    </source>
</evidence>
<evidence type="ECO:0000313" key="10">
    <source>
        <dbReference type="RefSeq" id="XP_030041576.1"/>
    </source>
</evidence>
<evidence type="ECO:0000313" key="11">
    <source>
        <dbReference type="RefSeq" id="XP_030041577.1"/>
    </source>
</evidence>
<dbReference type="Proteomes" id="UP000515156">
    <property type="component" value="Chromosome 13"/>
</dbReference>
<dbReference type="InterPro" id="IPR006187">
    <property type="entry name" value="Claudin"/>
</dbReference>
<evidence type="ECO:0000313" key="9">
    <source>
        <dbReference type="Proteomes" id="UP000515156"/>
    </source>
</evidence>
<dbReference type="InterPro" id="IPR017974">
    <property type="entry name" value="Claudin_CS"/>
</dbReference>
<dbReference type="InterPro" id="IPR004031">
    <property type="entry name" value="PMP22/EMP/MP20/Claudin"/>
</dbReference>